<reference evidence="9 10" key="2">
    <citation type="submission" date="2014-05" db="EMBL/GenBank/DDBJ databases">
        <title>Genome sequence of the 3-chlorobenzoate degrading bacterium Pseudomonas knackmussii B13 shows multiple evidence for horizontal gene transfer.</title>
        <authorList>
            <person name="Miyazaki R."/>
            <person name="Bertelli C."/>
            <person name="Falquet L."/>
            <person name="Robinson-Rechavi M."/>
            <person name="Gharib W."/>
            <person name="Roy S."/>
            <person name="Van der Meer J.R."/>
        </authorList>
    </citation>
    <scope>NUCLEOTIDE SEQUENCE [LARGE SCALE GENOMIC DNA]</scope>
    <source>
        <strain evidence="9 10">B13</strain>
    </source>
</reference>
<feature type="domain" description="PAS" evidence="6">
    <location>
        <begin position="221"/>
        <end position="291"/>
    </location>
</feature>
<dbReference type="PANTHER" id="PTHR43304">
    <property type="entry name" value="PHYTOCHROME-LIKE PROTEIN CPH1"/>
    <property type="match status" value="1"/>
</dbReference>
<evidence type="ECO:0000256" key="5">
    <source>
        <dbReference type="ARBA" id="ARBA00022777"/>
    </source>
</evidence>
<dbReference type="eggNOG" id="COG2202">
    <property type="taxonomic scope" value="Bacteria"/>
</dbReference>
<dbReference type="PANTHER" id="PTHR43304:SF1">
    <property type="entry name" value="PAC DOMAIN-CONTAINING PROTEIN"/>
    <property type="match status" value="1"/>
</dbReference>
<dbReference type="eggNOG" id="COG1396">
    <property type="taxonomic scope" value="Bacteria"/>
</dbReference>
<dbReference type="InterPro" id="IPR013655">
    <property type="entry name" value="PAS_fold_3"/>
</dbReference>
<dbReference type="PATRIC" id="fig|1301098.3.peg.3467"/>
<dbReference type="Gene3D" id="1.10.260.40">
    <property type="entry name" value="lambda repressor-like DNA-binding domains"/>
    <property type="match status" value="1"/>
</dbReference>
<name>A0A024HK28_PSEKB</name>
<dbReference type="InterPro" id="IPR000014">
    <property type="entry name" value="PAS"/>
</dbReference>
<dbReference type="SMART" id="SM00530">
    <property type="entry name" value="HTH_XRE"/>
    <property type="match status" value="1"/>
</dbReference>
<dbReference type="InterPro" id="IPR001387">
    <property type="entry name" value="Cro/C1-type_HTH"/>
</dbReference>
<dbReference type="Gene3D" id="2.10.70.100">
    <property type="match status" value="1"/>
</dbReference>
<comment type="catalytic activity">
    <reaction evidence="1">
        <text>ATP + protein L-histidine = ADP + protein N-phospho-L-histidine.</text>
        <dbReference type="EC" id="2.7.13.3"/>
    </reaction>
</comment>
<dbReference type="InterPro" id="IPR001610">
    <property type="entry name" value="PAC"/>
</dbReference>
<feature type="domain" description="PAC" evidence="7">
    <location>
        <begin position="168"/>
        <end position="220"/>
    </location>
</feature>
<dbReference type="SUPFAM" id="SSF47413">
    <property type="entry name" value="lambda repressor-like DNA-binding domains"/>
    <property type="match status" value="1"/>
</dbReference>
<evidence type="ECO:0000259" key="8">
    <source>
        <dbReference type="PROSITE" id="PS50943"/>
    </source>
</evidence>
<dbReference type="EC" id="2.7.13.3" evidence="2"/>
<protein>
    <recommendedName>
        <fullName evidence="2">histidine kinase</fullName>
        <ecNumber evidence="2">2.7.13.3</ecNumber>
    </recommendedName>
</protein>
<evidence type="ECO:0000256" key="2">
    <source>
        <dbReference type="ARBA" id="ARBA00012438"/>
    </source>
</evidence>
<feature type="domain" description="HTH cro/C1-type" evidence="8">
    <location>
        <begin position="10"/>
        <end position="63"/>
    </location>
</feature>
<dbReference type="GO" id="GO:0004673">
    <property type="term" value="F:protein histidine kinase activity"/>
    <property type="evidence" value="ECO:0007669"/>
    <property type="project" value="UniProtKB-EC"/>
</dbReference>
<organism evidence="9 10">
    <name type="scientific">Pseudomonas knackmussii (strain DSM 6978 / CCUG 54928 / LMG 23759 / B13)</name>
    <dbReference type="NCBI Taxonomy" id="1301098"/>
    <lineage>
        <taxon>Bacteria</taxon>
        <taxon>Pseudomonadati</taxon>
        <taxon>Pseudomonadota</taxon>
        <taxon>Gammaproteobacteria</taxon>
        <taxon>Pseudomonadales</taxon>
        <taxon>Pseudomonadaceae</taxon>
        <taxon>Pseudomonas</taxon>
    </lineage>
</organism>
<evidence type="ECO:0000256" key="4">
    <source>
        <dbReference type="ARBA" id="ARBA00022679"/>
    </source>
</evidence>
<keyword evidence="10" id="KW-1185">Reference proteome</keyword>
<evidence type="ECO:0000259" key="6">
    <source>
        <dbReference type="PROSITE" id="PS50112"/>
    </source>
</evidence>
<dbReference type="Pfam" id="PF01381">
    <property type="entry name" value="HTH_3"/>
    <property type="match status" value="1"/>
</dbReference>
<keyword evidence="4" id="KW-0808">Transferase</keyword>
<evidence type="ECO:0000259" key="7">
    <source>
        <dbReference type="PROSITE" id="PS50113"/>
    </source>
</evidence>
<sequence>MTETSFAFRLKELLEHHKLTLQAVGTALGISRTAVHKWTRGGEIDYDNLRKLAAFLKVNWIWLRYGEEALRDLQGAAPVELPMTDVRRRYTAEIMESEARMKLAQEGARIVTWEWNLISDELTYSPNVEEVYGWPVRRNQDFWEHLPPEDVTAMRAMYDQAIASGSGCEYDFRIYRPDGEMRWIASRASVVKDSAGRPVKMVGISMDNTARMAAEEELRNSEERFRAIFELTWGALAYIGLDGTWQRVNGSLCELLGYSADELYGMTFQQLTHPDDLERNLLLLRSMLAGEIERYVVEKRCRRKDGSYVWLRARTSLQRRRQDGLPEHLISVFEDIGPVRAERERLQARIAELEAQLAARA</sequence>
<dbReference type="PROSITE" id="PS50943">
    <property type="entry name" value="HTH_CROC1"/>
    <property type="match status" value="1"/>
</dbReference>
<dbReference type="Pfam" id="PF08447">
    <property type="entry name" value="PAS_3"/>
    <property type="match status" value="2"/>
</dbReference>
<evidence type="ECO:0000313" key="9">
    <source>
        <dbReference type="EMBL" id="CDF84793.1"/>
    </source>
</evidence>
<dbReference type="GO" id="GO:0003677">
    <property type="term" value="F:DNA binding"/>
    <property type="evidence" value="ECO:0007669"/>
    <property type="project" value="InterPro"/>
</dbReference>
<evidence type="ECO:0000256" key="3">
    <source>
        <dbReference type="ARBA" id="ARBA00022553"/>
    </source>
</evidence>
<dbReference type="AlphaFoldDB" id="A0A024HK28"/>
<dbReference type="HOGENOM" id="CLU_775825_0_0_6"/>
<dbReference type="SUPFAM" id="SSF55785">
    <property type="entry name" value="PYP-like sensor domain (PAS domain)"/>
    <property type="match status" value="2"/>
</dbReference>
<evidence type="ECO:0000256" key="1">
    <source>
        <dbReference type="ARBA" id="ARBA00000085"/>
    </source>
</evidence>
<dbReference type="CDD" id="cd00130">
    <property type="entry name" value="PAS"/>
    <property type="match status" value="2"/>
</dbReference>
<dbReference type="InterPro" id="IPR010982">
    <property type="entry name" value="Lambda_DNA-bd_dom_sf"/>
</dbReference>
<dbReference type="SMART" id="SM00086">
    <property type="entry name" value="PAC"/>
    <property type="match status" value="2"/>
</dbReference>
<dbReference type="CDD" id="cd00093">
    <property type="entry name" value="HTH_XRE"/>
    <property type="match status" value="1"/>
</dbReference>
<accession>A0A024HK28</accession>
<dbReference type="EMBL" id="HG322950">
    <property type="protein sequence ID" value="CDF84793.1"/>
    <property type="molecule type" value="Genomic_DNA"/>
</dbReference>
<dbReference type="PROSITE" id="PS50112">
    <property type="entry name" value="PAS"/>
    <property type="match status" value="1"/>
</dbReference>
<dbReference type="Proteomes" id="UP000025241">
    <property type="component" value="Chromosome I"/>
</dbReference>
<dbReference type="InterPro" id="IPR000700">
    <property type="entry name" value="PAS-assoc_C"/>
</dbReference>
<dbReference type="OrthoDB" id="8573350at2"/>
<dbReference type="SMART" id="SM00091">
    <property type="entry name" value="PAS"/>
    <property type="match status" value="2"/>
</dbReference>
<evidence type="ECO:0000313" key="10">
    <source>
        <dbReference type="Proteomes" id="UP000025241"/>
    </source>
</evidence>
<keyword evidence="5" id="KW-0418">Kinase</keyword>
<dbReference type="Gene3D" id="3.30.450.20">
    <property type="entry name" value="PAS domain"/>
    <property type="match status" value="2"/>
</dbReference>
<feature type="domain" description="PAC" evidence="7">
    <location>
        <begin position="295"/>
        <end position="348"/>
    </location>
</feature>
<proteinExistence type="predicted"/>
<dbReference type="InterPro" id="IPR052162">
    <property type="entry name" value="Sensor_kinase/Photoreceptor"/>
</dbReference>
<dbReference type="RefSeq" id="WP_043253296.1">
    <property type="nucleotide sequence ID" value="NZ_HG322950.1"/>
</dbReference>
<dbReference type="STRING" id="1301098.PKB_3450"/>
<reference evidence="9 10" key="1">
    <citation type="submission" date="2013-03" db="EMBL/GenBank/DDBJ databases">
        <authorList>
            <person name="Linke B."/>
        </authorList>
    </citation>
    <scope>NUCLEOTIDE SEQUENCE [LARGE SCALE GENOMIC DNA]</scope>
    <source>
        <strain evidence="9 10">B13</strain>
    </source>
</reference>
<dbReference type="InterPro" id="IPR035965">
    <property type="entry name" value="PAS-like_dom_sf"/>
</dbReference>
<dbReference type="KEGG" id="pkc:PKB_3450"/>
<keyword evidence="3" id="KW-0597">Phosphoprotein</keyword>
<dbReference type="NCBIfam" id="TIGR00229">
    <property type="entry name" value="sensory_box"/>
    <property type="match status" value="2"/>
</dbReference>
<dbReference type="PROSITE" id="PS50113">
    <property type="entry name" value="PAC"/>
    <property type="match status" value="2"/>
</dbReference>
<gene>
    <name evidence="9" type="ORF">PKB_3450</name>
</gene>